<reference evidence="1" key="1">
    <citation type="submission" date="2018-01" db="EMBL/GenBank/DDBJ databases">
        <authorList>
            <person name="Regsiter A."/>
            <person name="William W."/>
        </authorList>
    </citation>
    <scope>NUCLEOTIDE SEQUENCE</scope>
    <source>
        <strain evidence="1">TRIP AH-1</strain>
    </source>
</reference>
<dbReference type="EMBL" id="OJIN01000183">
    <property type="protein sequence ID" value="SPD75029.1"/>
    <property type="molecule type" value="Genomic_DNA"/>
</dbReference>
<dbReference type="InterPro" id="IPR013406">
    <property type="entry name" value="CHP02574_addiction_mod"/>
</dbReference>
<protein>
    <recommendedName>
        <fullName evidence="2">Addiction module component</fullName>
    </recommendedName>
</protein>
<dbReference type="AlphaFoldDB" id="A0A445N015"/>
<evidence type="ECO:0000313" key="1">
    <source>
        <dbReference type="EMBL" id="SPD75029.1"/>
    </source>
</evidence>
<evidence type="ECO:0008006" key="2">
    <source>
        <dbReference type="Google" id="ProtNLM"/>
    </source>
</evidence>
<proteinExistence type="predicted"/>
<sequence length="70" mass="8390">MGLELDTMSIEEKLKTMEMLWNDICQRVPDFSSPSWHGDLLEERELNLKEGRDQFMDWEKAKKDIWKSIS</sequence>
<dbReference type="Pfam" id="PF09720">
    <property type="entry name" value="Unstab_antitox"/>
    <property type="match status" value="1"/>
</dbReference>
<accession>A0A445N015</accession>
<organism evidence="1">
    <name type="scientific">uncultured Desulfobacterium sp</name>
    <dbReference type="NCBI Taxonomy" id="201089"/>
    <lineage>
        <taxon>Bacteria</taxon>
        <taxon>Pseudomonadati</taxon>
        <taxon>Thermodesulfobacteriota</taxon>
        <taxon>Desulfobacteria</taxon>
        <taxon>Desulfobacterales</taxon>
        <taxon>Desulfobacteriaceae</taxon>
        <taxon>Desulfobacterium</taxon>
        <taxon>environmental samples</taxon>
    </lineage>
</organism>
<name>A0A445N015_9BACT</name>
<gene>
    <name evidence="1" type="ORF">PITCH_A410010</name>
</gene>